<gene>
    <name evidence="2" type="ORF">CVIRNUC_007565</name>
</gene>
<feature type="signal peptide" evidence="1">
    <location>
        <begin position="1"/>
        <end position="22"/>
    </location>
</feature>
<keyword evidence="3" id="KW-1185">Reference proteome</keyword>
<organism evidence="2 3">
    <name type="scientific">Coccomyxa viridis</name>
    <dbReference type="NCBI Taxonomy" id="1274662"/>
    <lineage>
        <taxon>Eukaryota</taxon>
        <taxon>Viridiplantae</taxon>
        <taxon>Chlorophyta</taxon>
        <taxon>core chlorophytes</taxon>
        <taxon>Trebouxiophyceae</taxon>
        <taxon>Trebouxiophyceae incertae sedis</taxon>
        <taxon>Coccomyxaceae</taxon>
        <taxon>Coccomyxa</taxon>
    </lineage>
</organism>
<name>A0AAV1IBY1_9CHLO</name>
<dbReference type="AlphaFoldDB" id="A0AAV1IBY1"/>
<evidence type="ECO:0000256" key="1">
    <source>
        <dbReference type="SAM" id="SignalP"/>
    </source>
</evidence>
<evidence type="ECO:0000313" key="3">
    <source>
        <dbReference type="Proteomes" id="UP001314263"/>
    </source>
</evidence>
<feature type="chain" id="PRO_5043628720" evidence="1">
    <location>
        <begin position="23"/>
        <end position="288"/>
    </location>
</feature>
<comment type="caution">
    <text evidence="2">The sequence shown here is derived from an EMBL/GenBank/DDBJ whole genome shotgun (WGS) entry which is preliminary data.</text>
</comment>
<dbReference type="PROSITE" id="PS51257">
    <property type="entry name" value="PROKAR_LIPOPROTEIN"/>
    <property type="match status" value="1"/>
</dbReference>
<accession>A0AAV1IBY1</accession>
<proteinExistence type="predicted"/>
<reference evidence="2 3" key="1">
    <citation type="submission" date="2023-10" db="EMBL/GenBank/DDBJ databases">
        <authorList>
            <person name="Maclean D."/>
            <person name="Macfadyen A."/>
        </authorList>
    </citation>
    <scope>NUCLEOTIDE SEQUENCE [LARGE SCALE GENOMIC DNA]</scope>
</reference>
<sequence>MAASKTLFLGATCLLLACAAYADDTPQQKASVLLPQTDGDYANFITALMDSQHKMLQQMHGVDSPQVALSSSMIDLQSTVAGLTNNLTTEYNNFLNFLTTTPTAIQTLINDAKLLNAQLNATIAAVSPNAARLINIGTPNYIQNAPFTASVTQTGVAVNEQLFNVAPCLITFAEQGVNINPLLIQISPRIFQIDAIGVQIQPELLTIDPTLINIGPNGINASPTNVKASPIFIDISPNVKVVPNSNKAPTYSAGIAIKPNPDPPTVTNEYGKIVAQPPPAPGAFLGKR</sequence>
<dbReference type="Proteomes" id="UP001314263">
    <property type="component" value="Unassembled WGS sequence"/>
</dbReference>
<dbReference type="EMBL" id="CAUYUE010000010">
    <property type="protein sequence ID" value="CAK0784361.1"/>
    <property type="molecule type" value="Genomic_DNA"/>
</dbReference>
<evidence type="ECO:0000313" key="2">
    <source>
        <dbReference type="EMBL" id="CAK0784361.1"/>
    </source>
</evidence>
<keyword evidence="1" id="KW-0732">Signal</keyword>
<protein>
    <submittedName>
        <fullName evidence="2">Uncharacterized protein</fullName>
    </submittedName>
</protein>